<feature type="transmembrane region" description="Helical" evidence="6">
    <location>
        <begin position="406"/>
        <end position="425"/>
    </location>
</feature>
<keyword evidence="9" id="KW-1185">Reference proteome</keyword>
<evidence type="ECO:0000313" key="9">
    <source>
        <dbReference type="Proteomes" id="UP000002035"/>
    </source>
</evidence>
<evidence type="ECO:0000256" key="6">
    <source>
        <dbReference type="SAM" id="Phobius"/>
    </source>
</evidence>
<evidence type="ECO:0000256" key="2">
    <source>
        <dbReference type="ARBA" id="ARBA00022692"/>
    </source>
</evidence>
<reference evidence="9" key="1">
    <citation type="journal article" date="2012" name="MBio">
        <title>Comparative genome analysis of Trichophyton rubrum and related dermatophytes reveals candidate genes involved in infection.</title>
        <authorList>
            <person name="Martinez D.A."/>
            <person name="Oliver B.G."/>
            <person name="Graeser Y."/>
            <person name="Goldberg J.M."/>
            <person name="Li W."/>
            <person name="Martinez-Rossi N.M."/>
            <person name="Monod M."/>
            <person name="Shelest E."/>
            <person name="Barton R.C."/>
            <person name="Birch E."/>
            <person name="Brakhage A.A."/>
            <person name="Chen Z."/>
            <person name="Gurr S.J."/>
            <person name="Heiman D."/>
            <person name="Heitman J."/>
            <person name="Kosti I."/>
            <person name="Rossi A."/>
            <person name="Saif S."/>
            <person name="Samalova M."/>
            <person name="Saunders C.W."/>
            <person name="Shea T."/>
            <person name="Summerbell R.C."/>
            <person name="Xu J."/>
            <person name="Young S."/>
            <person name="Zeng Q."/>
            <person name="Birren B.W."/>
            <person name="Cuomo C.A."/>
            <person name="White T.C."/>
        </authorList>
    </citation>
    <scope>NUCLEOTIDE SEQUENCE [LARGE SCALE GENOMIC DNA]</scope>
    <source>
        <strain evidence="9">ATCC MYA-4605 / CBS 113480</strain>
    </source>
</reference>
<proteinExistence type="predicted"/>
<feature type="compositionally biased region" description="Low complexity" evidence="5">
    <location>
        <begin position="40"/>
        <end position="52"/>
    </location>
</feature>
<dbReference type="InterPro" id="IPR020846">
    <property type="entry name" value="MFS_dom"/>
</dbReference>
<dbReference type="Proteomes" id="UP000002035">
    <property type="component" value="Unassembled WGS sequence"/>
</dbReference>
<comment type="subcellular location">
    <subcellularLocation>
        <location evidence="1">Membrane</location>
        <topology evidence="1">Multi-pass membrane protein</topology>
    </subcellularLocation>
</comment>
<dbReference type="InterPro" id="IPR011701">
    <property type="entry name" value="MFS"/>
</dbReference>
<evidence type="ECO:0000256" key="4">
    <source>
        <dbReference type="ARBA" id="ARBA00023136"/>
    </source>
</evidence>
<feature type="transmembrane region" description="Helical" evidence="6">
    <location>
        <begin position="226"/>
        <end position="249"/>
    </location>
</feature>
<evidence type="ECO:0000256" key="5">
    <source>
        <dbReference type="SAM" id="MobiDB-lite"/>
    </source>
</evidence>
<feature type="transmembrane region" description="Helical" evidence="6">
    <location>
        <begin position="446"/>
        <end position="466"/>
    </location>
</feature>
<feature type="transmembrane region" description="Helical" evidence="6">
    <location>
        <begin position="261"/>
        <end position="284"/>
    </location>
</feature>
<dbReference type="GO" id="GO:0015244">
    <property type="term" value="F:fluconazole transmembrane transporter activity"/>
    <property type="evidence" value="ECO:0007669"/>
    <property type="project" value="TreeGrafter"/>
</dbReference>
<feature type="region of interest" description="Disordered" evidence="5">
    <location>
        <begin position="34"/>
        <end position="89"/>
    </location>
</feature>
<dbReference type="Pfam" id="PF07690">
    <property type="entry name" value="MFS_1"/>
    <property type="match status" value="1"/>
</dbReference>
<feature type="compositionally biased region" description="Low complexity" evidence="5">
    <location>
        <begin position="71"/>
        <end position="85"/>
    </location>
</feature>
<evidence type="ECO:0000313" key="8">
    <source>
        <dbReference type="EMBL" id="EEQ29782.1"/>
    </source>
</evidence>
<keyword evidence="2 6" id="KW-0812">Transmembrane</keyword>
<dbReference type="GO" id="GO:1990961">
    <property type="term" value="P:xenobiotic detoxification by transmembrane export across the plasma membrane"/>
    <property type="evidence" value="ECO:0007669"/>
    <property type="project" value="TreeGrafter"/>
</dbReference>
<dbReference type="Gene3D" id="1.20.1250.20">
    <property type="entry name" value="MFS general substrate transporter like domains"/>
    <property type="match status" value="1"/>
</dbReference>
<dbReference type="HOGENOM" id="CLU_008455_11_1_1"/>
<name>C5FG97_ARTOC</name>
<sequence length="573" mass="62777">MASFLPSTSFGSSIRWLTNGRLFRFPEERPEFQLPPKYLAAAERAAQQSRSQSIRDDGQGNEEQRNQIPTSPGLSSPGGDSGSRSGDIEKSAQSAGCQWLSPEVTPDGTILVGWYSDSDPGNPHNWPSWLKVLVYIQINFYTFVIYMSSSIFSIVQGEFMAIYGAPQSVGSLGLALVLLGYGIGPMLFSPMSEITALGRNPPYVITLVIFMVLTVLTGVVDNAPGFLVLRFLQGFFGSPCLATGAASLADVTSLINLPYGLWIWGTFATSAPAVAPTIAGFSSVVKGWRWSMWEVLWGTVPCLILLLILPETSSETILYRRAKRLRAVTGNGAFRAPSELDKSKSSIAAIVNSALIIPWKINALDPAILFTTVYTALVYAIFYSFFEVFPLVYLNIYHMSLPHMGLVFLTAIIAVLIIMPFYFIVTHFAISRPILSGTFPPPERRLIPALLGSLLVPAGMFLFAWTSRKEIHWTVPTVGFLLIMAGVVTLLQCMFGYMAVAYPKYGASLFAMNDFARSSLAFASIMWSGPLYRNLGIAKGTSLIGALTAACVFGIYTLYWFGPTLRKRSRFAE</sequence>
<dbReference type="AlphaFoldDB" id="C5FG97"/>
<dbReference type="SUPFAM" id="SSF103473">
    <property type="entry name" value="MFS general substrate transporter"/>
    <property type="match status" value="1"/>
</dbReference>
<gene>
    <name evidence="8" type="ORF">MCYG_02601</name>
</gene>
<dbReference type="PROSITE" id="PS50850">
    <property type="entry name" value="MFS"/>
    <property type="match status" value="1"/>
</dbReference>
<evidence type="ECO:0000256" key="1">
    <source>
        <dbReference type="ARBA" id="ARBA00004141"/>
    </source>
</evidence>
<dbReference type="PANTHER" id="PTHR23502:SF23">
    <property type="entry name" value="FLUCONAZOLE RESISTANCE PROTEIN 1"/>
    <property type="match status" value="1"/>
</dbReference>
<feature type="transmembrane region" description="Helical" evidence="6">
    <location>
        <begin position="544"/>
        <end position="561"/>
    </location>
</feature>
<dbReference type="EMBL" id="DS995702">
    <property type="protein sequence ID" value="EEQ29782.1"/>
    <property type="molecule type" value="Genomic_DNA"/>
</dbReference>
<dbReference type="RefSeq" id="XP_002849667.1">
    <property type="nucleotide sequence ID" value="XM_002849621.1"/>
</dbReference>
<dbReference type="VEuPathDB" id="FungiDB:MCYG_02601"/>
<feature type="compositionally biased region" description="Basic and acidic residues" evidence="5">
    <location>
        <begin position="53"/>
        <end position="65"/>
    </location>
</feature>
<feature type="transmembrane region" description="Helical" evidence="6">
    <location>
        <begin position="200"/>
        <end position="220"/>
    </location>
</feature>
<feature type="transmembrane region" description="Helical" evidence="6">
    <location>
        <begin position="290"/>
        <end position="309"/>
    </location>
</feature>
<dbReference type="STRING" id="554155.C5FG97"/>
<protein>
    <submittedName>
        <fullName evidence="8">A multdrug transfer</fullName>
    </submittedName>
</protein>
<evidence type="ECO:0000259" key="7">
    <source>
        <dbReference type="PROSITE" id="PS50850"/>
    </source>
</evidence>
<feature type="domain" description="Major facilitator superfamily (MFS) profile" evidence="7">
    <location>
        <begin position="134"/>
        <end position="566"/>
    </location>
</feature>
<accession>C5FG97</accession>
<dbReference type="GO" id="GO:0005886">
    <property type="term" value="C:plasma membrane"/>
    <property type="evidence" value="ECO:0007669"/>
    <property type="project" value="TreeGrafter"/>
</dbReference>
<feature type="transmembrane region" description="Helical" evidence="6">
    <location>
        <begin position="367"/>
        <end position="386"/>
    </location>
</feature>
<dbReference type="InterPro" id="IPR036259">
    <property type="entry name" value="MFS_trans_sf"/>
</dbReference>
<dbReference type="OrthoDB" id="3357846at2759"/>
<feature type="transmembrane region" description="Helical" evidence="6">
    <location>
        <begin position="478"/>
        <end position="502"/>
    </location>
</feature>
<dbReference type="GeneID" id="9222717"/>
<dbReference type="OMA" id="PWKINAL"/>
<feature type="transmembrane region" description="Helical" evidence="6">
    <location>
        <begin position="167"/>
        <end position="188"/>
    </location>
</feature>
<dbReference type="eggNOG" id="KOG0255">
    <property type="taxonomic scope" value="Eukaryota"/>
</dbReference>
<organism evidence="8 9">
    <name type="scientific">Arthroderma otae (strain ATCC MYA-4605 / CBS 113480)</name>
    <name type="common">Microsporum canis</name>
    <dbReference type="NCBI Taxonomy" id="554155"/>
    <lineage>
        <taxon>Eukaryota</taxon>
        <taxon>Fungi</taxon>
        <taxon>Dikarya</taxon>
        <taxon>Ascomycota</taxon>
        <taxon>Pezizomycotina</taxon>
        <taxon>Eurotiomycetes</taxon>
        <taxon>Eurotiomycetidae</taxon>
        <taxon>Onygenales</taxon>
        <taxon>Arthrodermataceae</taxon>
        <taxon>Microsporum</taxon>
    </lineage>
</organism>
<evidence type="ECO:0000256" key="3">
    <source>
        <dbReference type="ARBA" id="ARBA00022989"/>
    </source>
</evidence>
<dbReference type="PANTHER" id="PTHR23502">
    <property type="entry name" value="MAJOR FACILITATOR SUPERFAMILY"/>
    <property type="match status" value="1"/>
</dbReference>
<feature type="transmembrane region" description="Helical" evidence="6">
    <location>
        <begin position="132"/>
        <end position="155"/>
    </location>
</feature>
<keyword evidence="4 6" id="KW-0472">Membrane</keyword>
<keyword evidence="3 6" id="KW-1133">Transmembrane helix</keyword>